<keyword evidence="1" id="KW-0862">Zinc</keyword>
<dbReference type="EMBL" id="JACHMJ010000001">
    <property type="protein sequence ID" value="MBB5843342.1"/>
    <property type="molecule type" value="Genomic_DNA"/>
</dbReference>
<evidence type="ECO:0000313" key="3">
    <source>
        <dbReference type="Proteomes" id="UP000536685"/>
    </source>
</evidence>
<dbReference type="SUPFAM" id="SSF102588">
    <property type="entry name" value="LmbE-like"/>
    <property type="match status" value="1"/>
</dbReference>
<dbReference type="PANTHER" id="PTHR12993">
    <property type="entry name" value="N-ACETYLGLUCOSAMINYL-PHOSPHATIDYLINOSITOL DE-N-ACETYLASE-RELATED"/>
    <property type="match status" value="1"/>
</dbReference>
<dbReference type="AlphaFoldDB" id="A0A841AN18"/>
<dbReference type="InterPro" id="IPR029063">
    <property type="entry name" value="SAM-dependent_MTases_sf"/>
</dbReference>
<dbReference type="GO" id="GO:0016137">
    <property type="term" value="P:glycoside metabolic process"/>
    <property type="evidence" value="ECO:0007669"/>
    <property type="project" value="UniProtKB-ARBA"/>
</dbReference>
<dbReference type="GO" id="GO:0009312">
    <property type="term" value="P:oligosaccharide biosynthetic process"/>
    <property type="evidence" value="ECO:0007669"/>
    <property type="project" value="InterPro"/>
</dbReference>
<dbReference type="SUPFAM" id="SSF53335">
    <property type="entry name" value="S-adenosyl-L-methionine-dependent methyltransferases"/>
    <property type="match status" value="1"/>
</dbReference>
<evidence type="ECO:0000313" key="2">
    <source>
        <dbReference type="EMBL" id="MBB5843342.1"/>
    </source>
</evidence>
<accession>A0A841AN18</accession>
<dbReference type="InterPro" id="IPR024078">
    <property type="entry name" value="LmbE-like_dom_sf"/>
</dbReference>
<comment type="caution">
    <text evidence="2">The sequence shown here is derived from an EMBL/GenBank/DDBJ whole genome shotgun (WGS) entry which is preliminary data.</text>
</comment>
<dbReference type="Pfam" id="PF05401">
    <property type="entry name" value="NodS"/>
    <property type="match status" value="1"/>
</dbReference>
<gene>
    <name evidence="2" type="ORF">HD599_001665</name>
</gene>
<name>A0A841AN18_9MICO</name>
<proteinExistence type="predicted"/>
<protein>
    <submittedName>
        <fullName evidence="2">LmbE family N-acetylglucosaminyl deacetylase</fullName>
    </submittedName>
</protein>
<keyword evidence="3" id="KW-1185">Reference proteome</keyword>
<evidence type="ECO:0000256" key="1">
    <source>
        <dbReference type="ARBA" id="ARBA00022833"/>
    </source>
</evidence>
<reference evidence="2 3" key="1">
    <citation type="submission" date="2020-08" db="EMBL/GenBank/DDBJ databases">
        <title>Sequencing the genomes of 1000 actinobacteria strains.</title>
        <authorList>
            <person name="Klenk H.-P."/>
        </authorList>
    </citation>
    <scope>NUCLEOTIDE SEQUENCE [LARGE SCALE GENOMIC DNA]</scope>
    <source>
        <strain evidence="2 3">DSM 105784</strain>
    </source>
</reference>
<dbReference type="InterPro" id="IPR003737">
    <property type="entry name" value="GlcNAc_PI_deacetylase-related"/>
</dbReference>
<sequence length="450" mass="48247">MVSFDSTLPGTSAATWRDDGRLATLPALDLTGIDRLVVVAAHPDDETLGAGALIAESARRGLGVTVVIVTDGAASHPASTTTGADRLRAFRADEATAAIRALAPDATLHRLDFPDGAVLENRAAVTEAVARLLDATAGTVLLASTWRGDGHRDHRIVGEICAELASSRASRFVEYPVWLWHWASPDHPDVPWSELVAISPDAAVLAAKTAAIAAHVSQVTPLSDLPGDEAVLLPDFLEHFRGDREVYIAPAPALDRGYFDDLYTRHEDPWGFTDRWYEQRKRAITLASLPEERYGSVLEIGCSIGVLTAQLAPRSVSLLAVDVSEIAVARARERLAGADHVTIETADIQAGFPAGPFDLVVLSEVGYYFTPAALARVVDDAVASLAPGGTLIACHWRHVVDDYTMTGDDVHAIVAERVGMPRLAHHDEDDFRIDVYSADGRSVAARTGLR</sequence>
<dbReference type="Pfam" id="PF02585">
    <property type="entry name" value="PIG-L"/>
    <property type="match status" value="1"/>
</dbReference>
<dbReference type="Gene3D" id="3.40.50.150">
    <property type="entry name" value="Vaccinia Virus protein VP39"/>
    <property type="match status" value="1"/>
</dbReference>
<dbReference type="PANTHER" id="PTHR12993:SF29">
    <property type="entry name" value="BLR3841 PROTEIN"/>
    <property type="match status" value="1"/>
</dbReference>
<dbReference type="GO" id="GO:0016811">
    <property type="term" value="F:hydrolase activity, acting on carbon-nitrogen (but not peptide) bonds, in linear amides"/>
    <property type="evidence" value="ECO:0007669"/>
    <property type="project" value="TreeGrafter"/>
</dbReference>
<dbReference type="Gene3D" id="3.40.50.10320">
    <property type="entry name" value="LmbE-like"/>
    <property type="match status" value="1"/>
</dbReference>
<dbReference type="CDD" id="cd02440">
    <property type="entry name" value="AdoMet_MTases"/>
    <property type="match status" value="1"/>
</dbReference>
<dbReference type="Proteomes" id="UP000536685">
    <property type="component" value="Unassembled WGS sequence"/>
</dbReference>
<dbReference type="RefSeq" id="WP_246376130.1">
    <property type="nucleotide sequence ID" value="NZ_JACHMJ010000001.1"/>
</dbReference>
<dbReference type="InterPro" id="IPR008715">
    <property type="entry name" value="SAM-MeTfrase_NodS-like"/>
</dbReference>
<dbReference type="GO" id="GO:0008757">
    <property type="term" value="F:S-adenosylmethionine-dependent methyltransferase activity"/>
    <property type="evidence" value="ECO:0007669"/>
    <property type="project" value="InterPro"/>
</dbReference>
<organism evidence="2 3">
    <name type="scientific">Conyzicola lurida</name>
    <dbReference type="NCBI Taxonomy" id="1172621"/>
    <lineage>
        <taxon>Bacteria</taxon>
        <taxon>Bacillati</taxon>
        <taxon>Actinomycetota</taxon>
        <taxon>Actinomycetes</taxon>
        <taxon>Micrococcales</taxon>
        <taxon>Microbacteriaceae</taxon>
        <taxon>Conyzicola</taxon>
    </lineage>
</organism>